<sequence length="208" mass="21923">MSHSPFDESIQQWLRSGPALCEGTAGTEHGVAGASKNIEKETCAEDDDDFQKFLDDIGDFSTMEEPHAPVAPAPPSCGDSCWGPVNLCGASDGCRCIADSFQGVGSRYYTGTCKPSNFAFDGRRLRETLVDGTNLVHVTSNFSLAINGSAEVKGSAITACPCNCTYVSVACCDAPSGVVFEATDLKLGVLEPSQCPNSTSDIPQLSHR</sequence>
<dbReference type="OrthoDB" id="5351431at2759"/>
<proteinExistence type="predicted"/>
<dbReference type="AlphaFoldDB" id="A0A8H3IP38"/>
<dbReference type="EMBL" id="CAJPDR010000212">
    <property type="protein sequence ID" value="CAF9926258.1"/>
    <property type="molecule type" value="Genomic_DNA"/>
</dbReference>
<accession>A0A8H3IP38</accession>
<evidence type="ECO:0000313" key="1">
    <source>
        <dbReference type="EMBL" id="CAF9926258.1"/>
    </source>
</evidence>
<organism evidence="1 2">
    <name type="scientific">Alectoria fallacina</name>
    <dbReference type="NCBI Taxonomy" id="1903189"/>
    <lineage>
        <taxon>Eukaryota</taxon>
        <taxon>Fungi</taxon>
        <taxon>Dikarya</taxon>
        <taxon>Ascomycota</taxon>
        <taxon>Pezizomycotina</taxon>
        <taxon>Lecanoromycetes</taxon>
        <taxon>OSLEUM clade</taxon>
        <taxon>Lecanoromycetidae</taxon>
        <taxon>Lecanorales</taxon>
        <taxon>Lecanorineae</taxon>
        <taxon>Parmeliaceae</taxon>
        <taxon>Alectoria</taxon>
    </lineage>
</organism>
<comment type="caution">
    <text evidence="1">The sequence shown here is derived from an EMBL/GenBank/DDBJ whole genome shotgun (WGS) entry which is preliminary data.</text>
</comment>
<name>A0A8H3IP38_9LECA</name>
<keyword evidence="2" id="KW-1185">Reference proteome</keyword>
<evidence type="ECO:0000313" key="2">
    <source>
        <dbReference type="Proteomes" id="UP000664203"/>
    </source>
</evidence>
<reference evidence="1" key="1">
    <citation type="submission" date="2021-03" db="EMBL/GenBank/DDBJ databases">
        <authorList>
            <person name="Tagirdzhanova G."/>
        </authorList>
    </citation>
    <scope>NUCLEOTIDE SEQUENCE</scope>
</reference>
<protein>
    <submittedName>
        <fullName evidence="1">Uncharacterized protein</fullName>
    </submittedName>
</protein>
<gene>
    <name evidence="1" type="ORF">ALECFALPRED_003403</name>
</gene>
<dbReference type="Proteomes" id="UP000664203">
    <property type="component" value="Unassembled WGS sequence"/>
</dbReference>